<feature type="non-terminal residue" evidence="1">
    <location>
        <position position="99"/>
    </location>
</feature>
<sequence>PQGFLFLCPETDLLLDDSTVLQHLDSVAYWSLDPAGIKRLSAEDATDLGFPAIELKLIAHGDFWDGSVYDGLREFHQAKGFNPDSQDVARHLGYPLYEV</sequence>
<dbReference type="AlphaFoldDB" id="A0AAD6VN22"/>
<organism evidence="1 2">
    <name type="scientific">Mycena pura</name>
    <dbReference type="NCBI Taxonomy" id="153505"/>
    <lineage>
        <taxon>Eukaryota</taxon>
        <taxon>Fungi</taxon>
        <taxon>Dikarya</taxon>
        <taxon>Basidiomycota</taxon>
        <taxon>Agaricomycotina</taxon>
        <taxon>Agaricomycetes</taxon>
        <taxon>Agaricomycetidae</taxon>
        <taxon>Agaricales</taxon>
        <taxon>Marasmiineae</taxon>
        <taxon>Mycenaceae</taxon>
        <taxon>Mycena</taxon>
    </lineage>
</organism>
<reference evidence="1" key="1">
    <citation type="submission" date="2023-03" db="EMBL/GenBank/DDBJ databases">
        <title>Massive genome expansion in bonnet fungi (Mycena s.s.) driven by repeated elements and novel gene families across ecological guilds.</title>
        <authorList>
            <consortium name="Lawrence Berkeley National Laboratory"/>
            <person name="Harder C.B."/>
            <person name="Miyauchi S."/>
            <person name="Viragh M."/>
            <person name="Kuo A."/>
            <person name="Thoen E."/>
            <person name="Andreopoulos B."/>
            <person name="Lu D."/>
            <person name="Skrede I."/>
            <person name="Drula E."/>
            <person name="Henrissat B."/>
            <person name="Morin E."/>
            <person name="Kohler A."/>
            <person name="Barry K."/>
            <person name="LaButti K."/>
            <person name="Morin E."/>
            <person name="Salamov A."/>
            <person name="Lipzen A."/>
            <person name="Mereny Z."/>
            <person name="Hegedus B."/>
            <person name="Baldrian P."/>
            <person name="Stursova M."/>
            <person name="Weitz H."/>
            <person name="Taylor A."/>
            <person name="Grigoriev I.V."/>
            <person name="Nagy L.G."/>
            <person name="Martin F."/>
            <person name="Kauserud H."/>
        </authorList>
    </citation>
    <scope>NUCLEOTIDE SEQUENCE</scope>
    <source>
        <strain evidence="1">9144</strain>
    </source>
</reference>
<gene>
    <name evidence="1" type="ORF">GGX14DRAFT_321648</name>
</gene>
<dbReference type="Proteomes" id="UP001219525">
    <property type="component" value="Unassembled WGS sequence"/>
</dbReference>
<dbReference type="EMBL" id="JARJCW010000018">
    <property type="protein sequence ID" value="KAJ7214823.1"/>
    <property type="molecule type" value="Genomic_DNA"/>
</dbReference>
<feature type="non-terminal residue" evidence="1">
    <location>
        <position position="1"/>
    </location>
</feature>
<name>A0AAD6VN22_9AGAR</name>
<proteinExistence type="predicted"/>
<keyword evidence="2" id="KW-1185">Reference proteome</keyword>
<protein>
    <submittedName>
        <fullName evidence="1">Uncharacterized protein</fullName>
    </submittedName>
</protein>
<evidence type="ECO:0000313" key="2">
    <source>
        <dbReference type="Proteomes" id="UP001219525"/>
    </source>
</evidence>
<accession>A0AAD6VN22</accession>
<comment type="caution">
    <text evidence="1">The sequence shown here is derived from an EMBL/GenBank/DDBJ whole genome shotgun (WGS) entry which is preliminary data.</text>
</comment>
<evidence type="ECO:0000313" key="1">
    <source>
        <dbReference type="EMBL" id="KAJ7214823.1"/>
    </source>
</evidence>